<feature type="compositionally biased region" description="Basic and acidic residues" evidence="1">
    <location>
        <begin position="256"/>
        <end position="278"/>
    </location>
</feature>
<proteinExistence type="predicted"/>
<feature type="compositionally biased region" description="Basic and acidic residues" evidence="1">
    <location>
        <begin position="354"/>
        <end position="367"/>
    </location>
</feature>
<feature type="compositionally biased region" description="Basic and acidic residues" evidence="1">
    <location>
        <begin position="529"/>
        <end position="540"/>
    </location>
</feature>
<reference evidence="2" key="1">
    <citation type="submission" date="2022-01" db="EMBL/GenBank/DDBJ databases">
        <authorList>
            <person name="King R."/>
        </authorList>
    </citation>
    <scope>NUCLEOTIDE SEQUENCE</scope>
</reference>
<dbReference type="AlphaFoldDB" id="A0A9P0HMD9"/>
<protein>
    <recommendedName>
        <fullName evidence="4">Tudor domain-containing protein</fullName>
    </recommendedName>
</protein>
<feature type="compositionally biased region" description="Polar residues" evidence="1">
    <location>
        <begin position="19"/>
        <end position="38"/>
    </location>
</feature>
<evidence type="ECO:0000256" key="1">
    <source>
        <dbReference type="SAM" id="MobiDB-lite"/>
    </source>
</evidence>
<evidence type="ECO:0000313" key="3">
    <source>
        <dbReference type="Proteomes" id="UP001152798"/>
    </source>
</evidence>
<organism evidence="2 3">
    <name type="scientific">Nezara viridula</name>
    <name type="common">Southern green stink bug</name>
    <name type="synonym">Cimex viridulus</name>
    <dbReference type="NCBI Taxonomy" id="85310"/>
    <lineage>
        <taxon>Eukaryota</taxon>
        <taxon>Metazoa</taxon>
        <taxon>Ecdysozoa</taxon>
        <taxon>Arthropoda</taxon>
        <taxon>Hexapoda</taxon>
        <taxon>Insecta</taxon>
        <taxon>Pterygota</taxon>
        <taxon>Neoptera</taxon>
        <taxon>Paraneoptera</taxon>
        <taxon>Hemiptera</taxon>
        <taxon>Heteroptera</taxon>
        <taxon>Panheteroptera</taxon>
        <taxon>Pentatomomorpha</taxon>
        <taxon>Pentatomoidea</taxon>
        <taxon>Pentatomidae</taxon>
        <taxon>Pentatominae</taxon>
        <taxon>Nezara</taxon>
    </lineage>
</organism>
<evidence type="ECO:0008006" key="4">
    <source>
        <dbReference type="Google" id="ProtNLM"/>
    </source>
</evidence>
<name>A0A9P0HMD9_NEZVI</name>
<feature type="compositionally biased region" description="Polar residues" evidence="1">
    <location>
        <begin position="72"/>
        <end position="90"/>
    </location>
</feature>
<keyword evidence="3" id="KW-1185">Reference proteome</keyword>
<accession>A0A9P0HMD9</accession>
<gene>
    <name evidence="2" type="ORF">NEZAVI_LOCUS13113</name>
</gene>
<feature type="region of interest" description="Disordered" evidence="1">
    <location>
        <begin position="1"/>
        <end position="421"/>
    </location>
</feature>
<dbReference type="Proteomes" id="UP001152798">
    <property type="component" value="Chromosome 6"/>
</dbReference>
<feature type="compositionally biased region" description="Basic and acidic residues" evidence="1">
    <location>
        <begin position="316"/>
        <end position="345"/>
    </location>
</feature>
<feature type="compositionally biased region" description="Polar residues" evidence="1">
    <location>
        <begin position="224"/>
        <end position="242"/>
    </location>
</feature>
<dbReference type="Gene3D" id="2.30.30.140">
    <property type="match status" value="1"/>
</dbReference>
<dbReference type="OrthoDB" id="6613730at2759"/>
<feature type="compositionally biased region" description="Basic and acidic residues" evidence="1">
    <location>
        <begin position="706"/>
        <end position="716"/>
    </location>
</feature>
<feature type="compositionally biased region" description="Basic and acidic residues" evidence="1">
    <location>
        <begin position="157"/>
        <end position="171"/>
    </location>
</feature>
<feature type="compositionally biased region" description="Polar residues" evidence="1">
    <location>
        <begin position="131"/>
        <end position="141"/>
    </location>
</feature>
<feature type="region of interest" description="Disordered" evidence="1">
    <location>
        <begin position="497"/>
        <end position="540"/>
    </location>
</feature>
<feature type="compositionally biased region" description="Basic and acidic residues" evidence="1">
    <location>
        <begin position="286"/>
        <end position="308"/>
    </location>
</feature>
<feature type="compositionally biased region" description="Polar residues" evidence="1">
    <location>
        <begin position="49"/>
        <end position="58"/>
    </location>
</feature>
<dbReference type="EMBL" id="OV725082">
    <property type="protein sequence ID" value="CAH1404759.1"/>
    <property type="molecule type" value="Genomic_DNA"/>
</dbReference>
<feature type="region of interest" description="Disordered" evidence="1">
    <location>
        <begin position="671"/>
        <end position="730"/>
    </location>
</feature>
<sequence length="730" mass="81254">MDDNLKETVCPVRGLGPSEFNSSSNVGLYGPDSQSQSQTDEKNDFFGSKDSTTYSIPNLPTMMPKKYDENQDSQTQDENVSQDLHNGHNIQNDDKVVKRTVSISELEPVADGEPDTVPIDEKANDGGDEGTQPNENTTVNNDKLEKMEVDLPAVTKSDAENSEKEKSHTDNEESQSQDGFRSFLPDGNKTPSKKLEHSETEENSMDIKANEGTRGESEGFDLHLSQTQSFVFHTEKSASPINCESDESKGQMSKISEPEKVVSSDDRSTESSIKKVDSFDEQSNESEIKKVDSFDEHSNESDIKKVESVDDQSDESELKKGGSSDESEIKTKESSDKSEEKKVDIVDSESNDEQPEKSESSEKKVETSENESQEAMDVDGPPEVPSNSEKAGRKSATTKKHVAFEGDIGNTESEDSEAKSTSKIQSVCTCIPGCHDRLEVISQHLNSACSQLEEFIKSKKRDDKKQLNNFLDMLKEIQSISENKDITGETKISENVFSLEETPKSGRKTGTKRKSNDMETPLKATPRKKVAEEKSGKPTEKKTIDFKDLKGLAVFAKWPNSGWYYPGIVEELTATDWKEVTNVTVKFYDGLVRDMKNINILPAYLIPAGSMLCDLEDETEMVVLSCEGSNQNSVDFKLSTKENPDAVLELNFNKLAIKANHMKNIKVQLEPTTDATPKNMHMVSLVSGRRSSRGKTKKDDESEEKTEEKPKVERRSATPKKTATPRRTRN</sequence>
<feature type="compositionally biased region" description="Basic and acidic residues" evidence="1">
    <location>
        <begin position="208"/>
        <end position="221"/>
    </location>
</feature>
<feature type="compositionally biased region" description="Acidic residues" evidence="1">
    <location>
        <begin position="368"/>
        <end position="377"/>
    </location>
</feature>
<evidence type="ECO:0000313" key="2">
    <source>
        <dbReference type="EMBL" id="CAH1404759.1"/>
    </source>
</evidence>